<comment type="caution">
    <text evidence="2">The sequence shown here is derived from an EMBL/GenBank/DDBJ whole genome shotgun (WGS) entry which is preliminary data.</text>
</comment>
<reference evidence="2 3" key="1">
    <citation type="journal article" date="2015" name="Stand. Genomic Sci.">
        <title>Genomic Encyclopedia of Bacterial and Archaeal Type Strains, Phase III: the genomes of soil and plant-associated and newly described type strains.</title>
        <authorList>
            <person name="Whitman W.B."/>
            <person name="Woyke T."/>
            <person name="Klenk H.P."/>
            <person name="Zhou Y."/>
            <person name="Lilburn T.G."/>
            <person name="Beck B.J."/>
            <person name="De Vos P."/>
            <person name="Vandamme P."/>
            <person name="Eisen J.A."/>
            <person name="Garrity G."/>
            <person name="Hugenholtz P."/>
            <person name="Kyrpides N.C."/>
        </authorList>
    </citation>
    <scope>NUCLEOTIDE SEQUENCE [LARGE SCALE GENOMIC DNA]</scope>
    <source>
        <strain evidence="2 3">CECT 7306</strain>
    </source>
</reference>
<evidence type="ECO:0000313" key="2">
    <source>
        <dbReference type="EMBL" id="ROP42840.1"/>
    </source>
</evidence>
<dbReference type="InParanoid" id="A0A3N1HK32"/>
<proteinExistence type="predicted"/>
<keyword evidence="1" id="KW-0732">Signal</keyword>
<keyword evidence="3" id="KW-1185">Reference proteome</keyword>
<dbReference type="PROSITE" id="PS51257">
    <property type="entry name" value="PROKAR_LIPOPROTEIN"/>
    <property type="match status" value="1"/>
</dbReference>
<dbReference type="Proteomes" id="UP000276232">
    <property type="component" value="Unassembled WGS sequence"/>
</dbReference>
<gene>
    <name evidence="2" type="ORF">EDC03_2127</name>
</gene>
<organism evidence="2 3">
    <name type="scientific">Pseudokineococcus lusitanus</name>
    <dbReference type="NCBI Taxonomy" id="763993"/>
    <lineage>
        <taxon>Bacteria</taxon>
        <taxon>Bacillati</taxon>
        <taxon>Actinomycetota</taxon>
        <taxon>Actinomycetes</taxon>
        <taxon>Kineosporiales</taxon>
        <taxon>Kineosporiaceae</taxon>
        <taxon>Pseudokineococcus</taxon>
    </lineage>
</organism>
<feature type="chain" id="PRO_5039494233" description="PknH-like protein" evidence="1">
    <location>
        <begin position="27"/>
        <end position="190"/>
    </location>
</feature>
<evidence type="ECO:0008006" key="4">
    <source>
        <dbReference type="Google" id="ProtNLM"/>
    </source>
</evidence>
<dbReference type="EMBL" id="RJKN01000005">
    <property type="protein sequence ID" value="ROP42840.1"/>
    <property type="molecule type" value="Genomic_DNA"/>
</dbReference>
<name>A0A3N1HK32_9ACTN</name>
<feature type="signal peptide" evidence="1">
    <location>
        <begin position="1"/>
        <end position="26"/>
    </location>
</feature>
<dbReference type="OrthoDB" id="5243485at2"/>
<evidence type="ECO:0000256" key="1">
    <source>
        <dbReference type="SAM" id="SignalP"/>
    </source>
</evidence>
<dbReference type="RefSeq" id="WP_123380223.1">
    <property type="nucleotide sequence ID" value="NZ_RJKN01000005.1"/>
</dbReference>
<accession>A0A3N1HK32</accession>
<dbReference type="AlphaFoldDB" id="A0A3N1HK32"/>
<protein>
    <recommendedName>
        <fullName evidence="4">PknH-like protein</fullName>
    </recommendedName>
</protein>
<evidence type="ECO:0000313" key="3">
    <source>
        <dbReference type="Proteomes" id="UP000276232"/>
    </source>
</evidence>
<sequence length="190" mass="19510">MPTSRAPARPRAVLLVAVLAALTACGTGDPAAAGGVRTLAKVDGWRDGQPFPEEAFALFEVAADEAAARALWDAAVPDGLPARDGDPRDVGLYGDLSDVDLDEQVLALWSSGESGTCPGWLAGVGTSADGATLAFDEDEYSPTGGCTDDYNAYRTVVAVDRSSLPDLADLGVVEATVDGLRVRAGVYPLG</sequence>